<accession>A0A498R3Y5</accession>
<name>A0A498R3Y5_9FIRM</name>
<dbReference type="EMBL" id="UPPP01000061">
    <property type="protein sequence ID" value="VBB06131.1"/>
    <property type="molecule type" value="Genomic_DNA"/>
</dbReference>
<keyword evidence="1" id="KW-0812">Transmembrane</keyword>
<feature type="transmembrane region" description="Helical" evidence="1">
    <location>
        <begin position="69"/>
        <end position="86"/>
    </location>
</feature>
<evidence type="ECO:0000313" key="3">
    <source>
        <dbReference type="Proteomes" id="UP000277811"/>
    </source>
</evidence>
<protein>
    <submittedName>
        <fullName evidence="2">Uncharacterized protein</fullName>
    </submittedName>
</protein>
<feature type="transmembrane region" description="Helical" evidence="1">
    <location>
        <begin position="7"/>
        <end position="25"/>
    </location>
</feature>
<evidence type="ECO:0000313" key="2">
    <source>
        <dbReference type="EMBL" id="VBB06131.1"/>
    </source>
</evidence>
<keyword evidence="3" id="KW-1185">Reference proteome</keyword>
<dbReference type="AlphaFoldDB" id="A0A498R3Y5"/>
<gene>
    <name evidence="2" type="ORF">LUCI_1346</name>
</gene>
<dbReference type="Proteomes" id="UP000277811">
    <property type="component" value="Unassembled WGS sequence"/>
</dbReference>
<feature type="transmembrane region" description="Helical" evidence="1">
    <location>
        <begin position="37"/>
        <end position="57"/>
    </location>
</feature>
<proteinExistence type="predicted"/>
<keyword evidence="1" id="KW-1133">Transmembrane helix</keyword>
<organism evidence="2 3">
    <name type="scientific">Lucifera butyrica</name>
    <dbReference type="NCBI Taxonomy" id="1351585"/>
    <lineage>
        <taxon>Bacteria</taxon>
        <taxon>Bacillati</taxon>
        <taxon>Bacillota</taxon>
        <taxon>Negativicutes</taxon>
        <taxon>Veillonellales</taxon>
        <taxon>Veillonellaceae</taxon>
        <taxon>Lucifera</taxon>
    </lineage>
</organism>
<keyword evidence="1" id="KW-0472">Membrane</keyword>
<sequence length="206" mass="24383">MALLRCGYSLSYTFWTCLVLLYEWFGNELSRMFDFWFVPFIVILPFIVWVVVIITLLIRNALNRNWRRVASIIVAPIIAVFFWWGLGKLGVTPDLVYLEIKKPAYMREISRFKVDGDNRLLSWDWGSTGFAVTADCDYTLFYDESDQIILLPSARSADWNKRLDKNQRLLLKAYPKWYADQHPAPHGNITVEHLEGHFYLVKYWTW</sequence>
<evidence type="ECO:0000256" key="1">
    <source>
        <dbReference type="SAM" id="Phobius"/>
    </source>
</evidence>
<dbReference type="OrthoDB" id="7358020at2"/>
<reference evidence="2 3" key="1">
    <citation type="submission" date="2018-06" db="EMBL/GenBank/DDBJ databases">
        <authorList>
            <person name="Strepis N."/>
        </authorList>
    </citation>
    <scope>NUCLEOTIDE SEQUENCE [LARGE SCALE GENOMIC DNA]</scope>
    <source>
        <strain evidence="2">LUCI</strain>
    </source>
</reference>